<feature type="domain" description="CAF1B/HIR1 beta-propeller" evidence="11">
    <location>
        <begin position="135"/>
        <end position="221"/>
    </location>
</feature>
<gene>
    <name evidence="12" type="ORF">VaNZ11_016228</name>
</gene>
<feature type="region of interest" description="Disordered" evidence="10">
    <location>
        <begin position="101"/>
        <end position="132"/>
    </location>
</feature>
<sequence length="965" mass="96424">MQLKTLQIVWHGKEPVLSVDFQPNTHTLASGGQDGEVKHWEVVAEEDGSPGVRFLSSYPVNSKAVNCVRFSPGGDMLASAGDKGEVLLWRFSAFTAGAQPLLQPQQPQQQRGPLDGADAGAGAPASSGSSATAAASGMWRQVGLLRGHCDDVLDLAWAPDGSALLSGGIENNCILWDVEGRKSLKWLQDHGHYVQGVAWDPLGRYIVSQSADRTARVYAVKPPPGAADGGVKRATVAPAAPSVVTSASLARDGFYAAATLSKGPLLLLGLQHQQPETATGGAEGEMAPRGGGGSDAVAADAQQLQLGQEGAAAAPGASGGVAKQPLFCDDSLPTFFRRLAWSPDGAFLAMPAGMYRAGISAPVTSTTHIFSRGDWSGPALSLPCLSKGALVVRFCPRLFRAPQPPESTGAAGGAAASLLTYRIMMAVASVDSVVLYDMQALEPLAVLGGIHFAAVTDLAWSDDGRYLVVASRDGYCTVCSFEEGELGEPVPLEELPAGVAAAVSRAAARRYQERTAAAAALKAVAAAATTAPVAAPPDSVTDELLEAPELVVASGAMAAGTSEAPINAAGPRRIQPIPVACVGSDADVARTGPGNAADCDTATAASVKRPADGEPLILGGAGGRPKPKRIQPIPLSATALATALPAAAAVIGVSCPGRSSSGGLATSSAPPAAAPVVTATVMAAAASPGRRRIVPTRVDGMSGIGHAGSVAAAAAPAPAGGRSPFLAATPMPVSDIAMAPARTPVLAGVCGADSMIVPGVAAPGSAVKMPTPQVLVFGTPPSSAPRHRGGDGHGTGTLVSEHRHLAAFASQQPQSQPKPKRVTPVPVDRGNRSILVGNALPVALPLPPPAVMALAQPPNQQGQVTRAGEGPPQPQPAQTECQNAQVTVTCATLGHGTAVGSSDVGAGSDNDAGEAAPAGGSSPDSGAVAGGADGGGGGGGPRFSVAQLAATRGAAAARKAAEGAL</sequence>
<evidence type="ECO:0000256" key="7">
    <source>
        <dbReference type="ARBA" id="ARBA00023204"/>
    </source>
</evidence>
<dbReference type="InterPro" id="IPR015943">
    <property type="entry name" value="WD40/YVTN_repeat-like_dom_sf"/>
</dbReference>
<feature type="region of interest" description="Disordered" evidence="10">
    <location>
        <begin position="900"/>
        <end position="944"/>
    </location>
</feature>
<evidence type="ECO:0000313" key="12">
    <source>
        <dbReference type="EMBL" id="GLI71162.1"/>
    </source>
</evidence>
<dbReference type="InterPro" id="IPR001680">
    <property type="entry name" value="WD40_rpt"/>
</dbReference>
<proteinExistence type="inferred from homology"/>
<evidence type="ECO:0000256" key="5">
    <source>
        <dbReference type="ARBA" id="ARBA00022763"/>
    </source>
</evidence>
<dbReference type="EMBL" id="BSDZ01000103">
    <property type="protein sequence ID" value="GLI71162.1"/>
    <property type="molecule type" value="Genomic_DNA"/>
</dbReference>
<evidence type="ECO:0000259" key="11">
    <source>
        <dbReference type="Pfam" id="PF24105"/>
    </source>
</evidence>
<evidence type="ECO:0000256" key="1">
    <source>
        <dbReference type="ARBA" id="ARBA00004123"/>
    </source>
</evidence>
<evidence type="ECO:0000256" key="3">
    <source>
        <dbReference type="ARBA" id="ARBA00022574"/>
    </source>
</evidence>
<dbReference type="PANTHER" id="PTHR15271:SF4">
    <property type="entry name" value="CHROMATIN ASSEMBLY FACTOR 1 SUBUNIT B"/>
    <property type="match status" value="1"/>
</dbReference>
<accession>A0ABQ5SME7</accession>
<evidence type="ECO:0000256" key="8">
    <source>
        <dbReference type="ARBA" id="ARBA00023242"/>
    </source>
</evidence>
<feature type="domain" description="CAF1B/HIR1 beta-propeller" evidence="11">
    <location>
        <begin position="1"/>
        <end position="96"/>
    </location>
</feature>
<keyword evidence="8" id="KW-0539">Nucleus</keyword>
<name>A0ABQ5SME7_9CHLO</name>
<dbReference type="Pfam" id="PF24105">
    <property type="entry name" value="Beta-prop_CAF1B_HIR1"/>
    <property type="match status" value="3"/>
</dbReference>
<feature type="compositionally biased region" description="Gly residues" evidence="10">
    <location>
        <begin position="928"/>
        <end position="941"/>
    </location>
</feature>
<evidence type="ECO:0000256" key="9">
    <source>
        <dbReference type="PROSITE-ProRule" id="PRU00221"/>
    </source>
</evidence>
<feature type="compositionally biased region" description="Low complexity" evidence="10">
    <location>
        <begin position="913"/>
        <end position="927"/>
    </location>
</feature>
<comment type="similarity">
    <text evidence="2">Belongs to the WD repeat HIR1 family.</text>
</comment>
<keyword evidence="13" id="KW-1185">Reference proteome</keyword>
<comment type="subcellular location">
    <subcellularLocation>
        <location evidence="1">Nucleus</location>
    </subcellularLocation>
</comment>
<feature type="region of interest" description="Disordered" evidence="10">
    <location>
        <begin position="851"/>
        <end position="881"/>
    </location>
</feature>
<dbReference type="InterPro" id="IPR055410">
    <property type="entry name" value="Beta-prop_CAF1B_HIR1"/>
</dbReference>
<keyword evidence="4" id="KW-0677">Repeat</keyword>
<feature type="repeat" description="WD" evidence="9">
    <location>
        <begin position="58"/>
        <end position="89"/>
    </location>
</feature>
<feature type="repeat" description="WD" evidence="9">
    <location>
        <begin position="145"/>
        <end position="186"/>
    </location>
</feature>
<evidence type="ECO:0000313" key="13">
    <source>
        <dbReference type="Proteomes" id="UP001165090"/>
    </source>
</evidence>
<keyword evidence="3 9" id="KW-0853">WD repeat</keyword>
<dbReference type="Proteomes" id="UP001165090">
    <property type="component" value="Unassembled WGS sequence"/>
</dbReference>
<feature type="domain" description="CAF1B/HIR1 beta-propeller" evidence="11">
    <location>
        <begin position="324"/>
        <end position="486"/>
    </location>
</feature>
<evidence type="ECO:0000256" key="10">
    <source>
        <dbReference type="SAM" id="MobiDB-lite"/>
    </source>
</evidence>
<dbReference type="PROSITE" id="PS50294">
    <property type="entry name" value="WD_REPEATS_REGION"/>
    <property type="match status" value="1"/>
</dbReference>
<evidence type="ECO:0000256" key="6">
    <source>
        <dbReference type="ARBA" id="ARBA00022853"/>
    </source>
</evidence>
<dbReference type="InterPro" id="IPR036322">
    <property type="entry name" value="WD40_repeat_dom_sf"/>
</dbReference>
<evidence type="ECO:0000256" key="4">
    <source>
        <dbReference type="ARBA" id="ARBA00022737"/>
    </source>
</evidence>
<feature type="repeat" description="WD" evidence="9">
    <location>
        <begin position="16"/>
        <end position="42"/>
    </location>
</feature>
<feature type="region of interest" description="Disordered" evidence="10">
    <location>
        <begin position="276"/>
        <end position="296"/>
    </location>
</feature>
<organism evidence="12 13">
    <name type="scientific">Volvox africanus</name>
    <dbReference type="NCBI Taxonomy" id="51714"/>
    <lineage>
        <taxon>Eukaryota</taxon>
        <taxon>Viridiplantae</taxon>
        <taxon>Chlorophyta</taxon>
        <taxon>core chlorophytes</taxon>
        <taxon>Chlorophyceae</taxon>
        <taxon>CS clade</taxon>
        <taxon>Chlamydomonadales</taxon>
        <taxon>Volvocaceae</taxon>
        <taxon>Volvox</taxon>
    </lineage>
</organism>
<dbReference type="SUPFAM" id="SSF50978">
    <property type="entry name" value="WD40 repeat-like"/>
    <property type="match status" value="1"/>
</dbReference>
<dbReference type="PROSITE" id="PS50082">
    <property type="entry name" value="WD_REPEATS_2"/>
    <property type="match status" value="4"/>
</dbReference>
<keyword evidence="5" id="KW-0227">DNA damage</keyword>
<comment type="caution">
    <text evidence="12">The sequence shown here is derived from an EMBL/GenBank/DDBJ whole genome shotgun (WGS) entry which is preliminary data.</text>
</comment>
<dbReference type="SMART" id="SM00320">
    <property type="entry name" value="WD40"/>
    <property type="match status" value="5"/>
</dbReference>
<keyword evidence="7" id="KW-0234">DNA repair</keyword>
<dbReference type="PANTHER" id="PTHR15271">
    <property type="entry name" value="CHROMATIN ASSEMBLY FACTOR 1 SUBUNIT B"/>
    <property type="match status" value="1"/>
</dbReference>
<dbReference type="Gene3D" id="2.130.10.10">
    <property type="entry name" value="YVTN repeat-like/Quinoprotein amine dehydrogenase"/>
    <property type="match status" value="3"/>
</dbReference>
<reference evidence="12 13" key="1">
    <citation type="journal article" date="2023" name="IScience">
        <title>Expanded male sex-determining region conserved during the evolution of homothallism in the green alga Volvox.</title>
        <authorList>
            <person name="Yamamoto K."/>
            <person name="Matsuzaki R."/>
            <person name="Mahakham W."/>
            <person name="Heman W."/>
            <person name="Sekimoto H."/>
            <person name="Kawachi M."/>
            <person name="Minakuchi Y."/>
            <person name="Toyoda A."/>
            <person name="Nozaki H."/>
        </authorList>
    </citation>
    <scope>NUCLEOTIDE SEQUENCE [LARGE SCALE GENOMIC DNA]</scope>
    <source>
        <strain evidence="12 13">NIES-4468</strain>
    </source>
</reference>
<keyword evidence="6" id="KW-0156">Chromatin regulator</keyword>
<protein>
    <recommendedName>
        <fullName evidence="11">CAF1B/HIR1 beta-propeller domain-containing protein</fullName>
    </recommendedName>
</protein>
<dbReference type="InterPro" id="IPR045145">
    <property type="entry name" value="PTHR15271"/>
</dbReference>
<feature type="repeat" description="WD" evidence="9">
    <location>
        <begin position="187"/>
        <end position="218"/>
    </location>
</feature>
<feature type="region of interest" description="Disordered" evidence="10">
    <location>
        <begin position="808"/>
        <end position="829"/>
    </location>
</feature>
<evidence type="ECO:0000256" key="2">
    <source>
        <dbReference type="ARBA" id="ARBA00007306"/>
    </source>
</evidence>